<evidence type="ECO:0000313" key="2">
    <source>
        <dbReference type="Proteomes" id="UP000632828"/>
    </source>
</evidence>
<proteinExistence type="predicted"/>
<sequence>MERIQTQQQIKDLDLPVPFLEALLYFLSAEMRISAPKPYEPEDTAMIV</sequence>
<dbReference type="Proteomes" id="UP000632828">
    <property type="component" value="Unassembled WGS sequence"/>
</dbReference>
<organism evidence="1 2">
    <name type="scientific">Pelovirga terrestris</name>
    <dbReference type="NCBI Taxonomy" id="2771352"/>
    <lineage>
        <taxon>Bacteria</taxon>
        <taxon>Pseudomonadati</taxon>
        <taxon>Thermodesulfobacteriota</taxon>
        <taxon>Desulfuromonadia</taxon>
        <taxon>Geobacterales</taxon>
        <taxon>Geobacteraceae</taxon>
        <taxon>Pelovirga</taxon>
    </lineage>
</organism>
<evidence type="ECO:0000313" key="1">
    <source>
        <dbReference type="EMBL" id="MBD1401882.1"/>
    </source>
</evidence>
<name>A0A8J6ULV4_9BACT</name>
<keyword evidence="2" id="KW-1185">Reference proteome</keyword>
<dbReference type="EMBL" id="JACWUN010000027">
    <property type="protein sequence ID" value="MBD1401882.1"/>
    <property type="molecule type" value="Genomic_DNA"/>
</dbReference>
<reference evidence="1" key="1">
    <citation type="submission" date="2020-09" db="EMBL/GenBank/DDBJ databases">
        <title>Pelobacter alkaliphilus sp. nov., a novel anaerobic arsenate-reducing bacterium from terrestrial mud volcano.</title>
        <authorList>
            <person name="Khomyakova M.A."/>
            <person name="Merkel A.Y."/>
            <person name="Slobodkin A.I."/>
        </authorList>
    </citation>
    <scope>NUCLEOTIDE SEQUENCE</scope>
    <source>
        <strain evidence="1">M08fum</strain>
    </source>
</reference>
<accession>A0A8J6ULV4</accession>
<gene>
    <name evidence="1" type="ORF">ICT70_14570</name>
</gene>
<dbReference type="AlphaFoldDB" id="A0A8J6ULV4"/>
<comment type="caution">
    <text evidence="1">The sequence shown here is derived from an EMBL/GenBank/DDBJ whole genome shotgun (WGS) entry which is preliminary data.</text>
</comment>
<dbReference type="RefSeq" id="WP_191157925.1">
    <property type="nucleotide sequence ID" value="NZ_JACWUN010000027.1"/>
</dbReference>
<protein>
    <submittedName>
        <fullName evidence="1">Uncharacterized protein</fullName>
    </submittedName>
</protein>